<organism evidence="1 2">
    <name type="scientific">Carpediemonas membranifera</name>
    <dbReference type="NCBI Taxonomy" id="201153"/>
    <lineage>
        <taxon>Eukaryota</taxon>
        <taxon>Metamonada</taxon>
        <taxon>Carpediemonas-like organisms</taxon>
        <taxon>Carpediemonas</taxon>
    </lineage>
</organism>
<evidence type="ECO:0000313" key="1">
    <source>
        <dbReference type="EMBL" id="KAG9395407.1"/>
    </source>
</evidence>
<gene>
    <name evidence="1" type="ORF">J8273_2974</name>
</gene>
<dbReference type="EMBL" id="JAHDYR010000011">
    <property type="protein sequence ID" value="KAG9395407.1"/>
    <property type="molecule type" value="Genomic_DNA"/>
</dbReference>
<comment type="caution">
    <text evidence="1">The sequence shown here is derived from an EMBL/GenBank/DDBJ whole genome shotgun (WGS) entry which is preliminary data.</text>
</comment>
<dbReference type="AlphaFoldDB" id="A0A8J6E580"/>
<name>A0A8J6E580_9EUKA</name>
<proteinExistence type="predicted"/>
<accession>A0A8J6E580</accession>
<keyword evidence="2" id="KW-1185">Reference proteome</keyword>
<protein>
    <submittedName>
        <fullName evidence="1">Uncharacterized protein</fullName>
    </submittedName>
</protein>
<evidence type="ECO:0000313" key="2">
    <source>
        <dbReference type="Proteomes" id="UP000717585"/>
    </source>
</evidence>
<sequence length="418" mass="47837">MPKHSNFDTVYAQILTTLTPQDIKPRKPAAEEETKDKPVRRVRILKPEIRRGIAPGKTSIQQLIDQTVNDLRHDHLALSELEEKVKSIRSERDKMTREKYSQRNMIRDNIHSAGDVLGQTALLRTSRGTHFEHIEAVRRRRDELFSEKQARRERALSAKEGRVGSLAARFPAAHRQRRSLQWIAACTARHSVIEAMLLRCHDIRLFDEKLNGAAIVIQRYARQWLEARHREEKKVAGLVLAAAVTSFGLKRRVKSKMAATAVVQSFLSDLGQVAQISTAVQRFRHHVVVVQGAWRNYVVRTHARRYLIELSFRAREGEAIKSFLIDTRQKKLDREYSEAKKKETALNKSRLGPGLGKAKKLHRSKANVSETEIDERRLTAAEVTELCFQRMQAHGRGEVPGLGLWTIEEVEAQLDLAE</sequence>
<dbReference type="Proteomes" id="UP000717585">
    <property type="component" value="Unassembled WGS sequence"/>
</dbReference>
<dbReference type="PROSITE" id="PS50096">
    <property type="entry name" value="IQ"/>
    <property type="match status" value="1"/>
</dbReference>
<reference evidence="1" key="1">
    <citation type="submission" date="2021-05" db="EMBL/GenBank/DDBJ databases">
        <title>A free-living protist that lacks canonical eukaryotic 1 DNA replication and segregation systems.</title>
        <authorList>
            <person name="Salas-Leiva D.E."/>
            <person name="Tromer E.C."/>
            <person name="Curtis B.A."/>
            <person name="Jerlstrom-Hultqvist J."/>
            <person name="Kolisko M."/>
            <person name="Yi Z."/>
            <person name="Salas-Leiva J.S."/>
            <person name="Gallot-Lavallee L."/>
            <person name="Kops G.J.P.L."/>
            <person name="Archibald J.M."/>
            <person name="Simpson A.G.B."/>
            <person name="Roger A.J."/>
        </authorList>
    </citation>
    <scope>NUCLEOTIDE SEQUENCE</scope>
    <source>
        <strain evidence="1">BICM</strain>
    </source>
</reference>